<dbReference type="EMBL" id="BNCJ01000024">
    <property type="protein sequence ID" value="GHF70026.1"/>
    <property type="molecule type" value="Genomic_DNA"/>
</dbReference>
<keyword evidence="1" id="KW-0472">Membrane</keyword>
<accession>A0A8J3MC10</accession>
<reference evidence="2" key="1">
    <citation type="journal article" date="2014" name="Int. J. Syst. Evol. Microbiol.">
        <title>Complete genome sequence of Corynebacterium casei LMG S-19264T (=DSM 44701T), isolated from a smear-ripened cheese.</title>
        <authorList>
            <consortium name="US DOE Joint Genome Institute (JGI-PGF)"/>
            <person name="Walter F."/>
            <person name="Albersmeier A."/>
            <person name="Kalinowski J."/>
            <person name="Ruckert C."/>
        </authorList>
    </citation>
    <scope>NUCLEOTIDE SEQUENCE</scope>
    <source>
        <strain evidence="2">KCTC 42650</strain>
    </source>
</reference>
<gene>
    <name evidence="2" type="ORF">GCM10017056_46350</name>
</gene>
<keyword evidence="1" id="KW-0812">Transmembrane</keyword>
<feature type="transmembrane region" description="Helical" evidence="1">
    <location>
        <begin position="88"/>
        <end position="105"/>
    </location>
</feature>
<reference evidence="2" key="2">
    <citation type="submission" date="2020-09" db="EMBL/GenBank/DDBJ databases">
        <authorList>
            <person name="Sun Q."/>
            <person name="Kim S."/>
        </authorList>
    </citation>
    <scope>NUCLEOTIDE SEQUENCE</scope>
    <source>
        <strain evidence="2">KCTC 42650</strain>
    </source>
</reference>
<feature type="transmembrane region" description="Helical" evidence="1">
    <location>
        <begin position="25"/>
        <end position="45"/>
    </location>
</feature>
<evidence type="ECO:0000313" key="3">
    <source>
        <dbReference type="Proteomes" id="UP000626220"/>
    </source>
</evidence>
<sequence length="106" mass="11590">MPIGMLIRKKLESIQTVVSSKSNRWSLELTIVGVISGILFAAICAKLDQLVLGTLSAVVASLAVSYFVTIWNTLVVLVMVSWGVFEGRFVYFAGAAVLIFVLFEYV</sequence>
<dbReference type="Proteomes" id="UP000626220">
    <property type="component" value="Unassembled WGS sequence"/>
</dbReference>
<keyword evidence="3" id="KW-1185">Reference proteome</keyword>
<keyword evidence="1" id="KW-1133">Transmembrane helix</keyword>
<organism evidence="2 3">
    <name type="scientific">Seohaeicola zhoushanensis</name>
    <dbReference type="NCBI Taxonomy" id="1569283"/>
    <lineage>
        <taxon>Bacteria</taxon>
        <taxon>Pseudomonadati</taxon>
        <taxon>Pseudomonadota</taxon>
        <taxon>Alphaproteobacteria</taxon>
        <taxon>Rhodobacterales</taxon>
        <taxon>Roseobacteraceae</taxon>
        <taxon>Seohaeicola</taxon>
    </lineage>
</organism>
<name>A0A8J3MC10_9RHOB</name>
<proteinExistence type="predicted"/>
<evidence type="ECO:0000256" key="1">
    <source>
        <dbReference type="SAM" id="Phobius"/>
    </source>
</evidence>
<feature type="transmembrane region" description="Helical" evidence="1">
    <location>
        <begin position="57"/>
        <end position="82"/>
    </location>
</feature>
<dbReference type="AlphaFoldDB" id="A0A8J3MC10"/>
<protein>
    <submittedName>
        <fullName evidence="2">Uncharacterized protein</fullName>
    </submittedName>
</protein>
<evidence type="ECO:0000313" key="2">
    <source>
        <dbReference type="EMBL" id="GHF70026.1"/>
    </source>
</evidence>
<comment type="caution">
    <text evidence="2">The sequence shown here is derived from an EMBL/GenBank/DDBJ whole genome shotgun (WGS) entry which is preliminary data.</text>
</comment>